<comment type="caution">
    <text evidence="1">The sequence shown here is derived from an EMBL/GenBank/DDBJ whole genome shotgun (WGS) entry which is preliminary data.</text>
</comment>
<organism evidence="1 2">
    <name type="scientific">Entomophthora muscae</name>
    <dbReference type="NCBI Taxonomy" id="34485"/>
    <lineage>
        <taxon>Eukaryota</taxon>
        <taxon>Fungi</taxon>
        <taxon>Fungi incertae sedis</taxon>
        <taxon>Zoopagomycota</taxon>
        <taxon>Entomophthoromycotina</taxon>
        <taxon>Entomophthoromycetes</taxon>
        <taxon>Entomophthorales</taxon>
        <taxon>Entomophthoraceae</taxon>
        <taxon>Entomophthora</taxon>
    </lineage>
</organism>
<evidence type="ECO:0000313" key="2">
    <source>
        <dbReference type="Proteomes" id="UP001165960"/>
    </source>
</evidence>
<proteinExistence type="predicted"/>
<name>A0ACC2U0C7_9FUNG</name>
<gene>
    <name evidence="1" type="ORF">DSO57_1027486</name>
</gene>
<dbReference type="Proteomes" id="UP001165960">
    <property type="component" value="Unassembled WGS sequence"/>
</dbReference>
<sequence>MVRGGNPQFENSRSSGPNKERLDYYYRAVKAIILSRQNPNSGLIPASVAVTTHGDYRDAWVRDNVYSILAVWGVALAYRKLDDDDGRAYELEHSVVKLMRGLLFAMMRQADKVEKFKNTQSTMDSLHAKYNTNNGDTVVGDNEWGHLQVDATSIFLLILAQMTGGGMHIIYTLDEVDFIQNLVFYIERAYRTPDYGIWERGNKSNHGIPELNCSSIGMVVAALLAIDGVNLFGSRGGPASVIHVLPDEVTRNYTTLHSFLPRESNSKEIDAALLSIVGFPAFAVGDCELATRTRNEIIEKLGGDYGCKRFLRDGHQTVLEDHSRLHYEPSELKIFEDIECEWPLFFTYLILDGEFSGDHKMAQKYRDAISPLLVDSQSVSTLDKLANGEFYESTNFSLCKTPPHSPGSHRENFPLVPELYYVPRASIEAEKAHPNSQKRLPNDNVPLVWANSLYFLGNLLHEGLLDPSQLDPLGRRISNKRDSNPDTVVQVILLSETTKLKKHLATFGVETQTLEEISPITVCSPLALKEIYATLGMNAKLRLSGRPKRPIGTLGTSRLYRIKGQLYAFTPHFMDHEHFYLTSDNQYFISVFEQELQFVQKNWFYPGRPTMSILLTEDMLGARDAEQGVLATYSTVKVLLDCMFRLKAGSCNGVRIRTGRIHEMVSTSSVTNLDFLVNKNDIDWPLTLAELSNSSGAKGRLRTSRHTRLRRSSSSVATSNNLKTPITRTESQDYFRLPGNVFKLRKHGRIS</sequence>
<reference evidence="1" key="1">
    <citation type="submission" date="2022-04" db="EMBL/GenBank/DDBJ databases">
        <title>Genome of the entomopathogenic fungus Entomophthora muscae.</title>
        <authorList>
            <person name="Elya C."/>
            <person name="Lovett B.R."/>
            <person name="Lee E."/>
            <person name="Macias A.M."/>
            <person name="Hajek A.E."/>
            <person name="De Bivort B.L."/>
            <person name="Kasson M.T."/>
            <person name="De Fine Licht H.H."/>
            <person name="Stajich J.E."/>
        </authorList>
    </citation>
    <scope>NUCLEOTIDE SEQUENCE</scope>
    <source>
        <strain evidence="1">Berkeley</strain>
    </source>
</reference>
<protein>
    <submittedName>
        <fullName evidence="1">Uncharacterized protein</fullName>
    </submittedName>
</protein>
<accession>A0ACC2U0C7</accession>
<keyword evidence="2" id="KW-1185">Reference proteome</keyword>
<evidence type="ECO:0000313" key="1">
    <source>
        <dbReference type="EMBL" id="KAJ9080211.1"/>
    </source>
</evidence>
<dbReference type="EMBL" id="QTSX02001588">
    <property type="protein sequence ID" value="KAJ9080211.1"/>
    <property type="molecule type" value="Genomic_DNA"/>
</dbReference>